<dbReference type="InterPro" id="IPR001405">
    <property type="entry name" value="UPF0758"/>
</dbReference>
<feature type="domain" description="MPN" evidence="7">
    <location>
        <begin position="137"/>
        <end position="259"/>
    </location>
</feature>
<dbReference type="InterPro" id="IPR010994">
    <property type="entry name" value="RuvA_2-like"/>
</dbReference>
<dbReference type="InterPro" id="IPR020891">
    <property type="entry name" value="UPF0758_CS"/>
</dbReference>
<dbReference type="NCBIfam" id="TIGR00608">
    <property type="entry name" value="radc"/>
    <property type="match status" value="1"/>
</dbReference>
<dbReference type="GO" id="GO:0008237">
    <property type="term" value="F:metallopeptidase activity"/>
    <property type="evidence" value="ECO:0007669"/>
    <property type="project" value="UniProtKB-KW"/>
</dbReference>
<gene>
    <name evidence="8" type="primary">ykfG</name>
    <name evidence="8" type="ORF">NCTC10699_01765</name>
</gene>
<dbReference type="CDD" id="cd08071">
    <property type="entry name" value="MPN_DUF2466"/>
    <property type="match status" value="1"/>
</dbReference>
<dbReference type="GO" id="GO:0006508">
    <property type="term" value="P:proteolysis"/>
    <property type="evidence" value="ECO:0007669"/>
    <property type="project" value="UniProtKB-KW"/>
</dbReference>
<dbReference type="AlphaFoldDB" id="A0A379B6C9"/>
<evidence type="ECO:0000256" key="3">
    <source>
        <dbReference type="ARBA" id="ARBA00022801"/>
    </source>
</evidence>
<name>A0A379B6C9_9PAST</name>
<evidence type="ECO:0000259" key="7">
    <source>
        <dbReference type="PROSITE" id="PS50249"/>
    </source>
</evidence>
<dbReference type="PROSITE" id="PS01302">
    <property type="entry name" value="UPF0758"/>
    <property type="match status" value="1"/>
</dbReference>
<dbReference type="Pfam" id="PF04002">
    <property type="entry name" value="RadC"/>
    <property type="match status" value="1"/>
</dbReference>
<dbReference type="Gene3D" id="3.40.140.10">
    <property type="entry name" value="Cytidine Deaminase, domain 2"/>
    <property type="match status" value="1"/>
</dbReference>
<keyword evidence="2" id="KW-0479">Metal-binding</keyword>
<keyword evidence="3" id="KW-0378">Hydrolase</keyword>
<dbReference type="InterPro" id="IPR025657">
    <property type="entry name" value="RadC_JAB"/>
</dbReference>
<organism evidence="8 9">
    <name type="scientific">[Pasteurella] mairii</name>
    <dbReference type="NCBI Taxonomy" id="757"/>
    <lineage>
        <taxon>Bacteria</taxon>
        <taxon>Pseudomonadati</taxon>
        <taxon>Pseudomonadota</taxon>
        <taxon>Gammaproteobacteria</taxon>
        <taxon>Pasteurellales</taxon>
        <taxon>Pasteurellaceae</taxon>
    </lineage>
</organism>
<keyword evidence="5" id="KW-0482">Metalloprotease</keyword>
<evidence type="ECO:0000313" key="9">
    <source>
        <dbReference type="Proteomes" id="UP000254280"/>
    </source>
</evidence>
<dbReference type="InterPro" id="IPR046778">
    <property type="entry name" value="UPF0758_N"/>
</dbReference>
<dbReference type="NCBIfam" id="NF000642">
    <property type="entry name" value="PRK00024.1"/>
    <property type="match status" value="1"/>
</dbReference>
<dbReference type="PROSITE" id="PS50249">
    <property type="entry name" value="MPN"/>
    <property type="match status" value="1"/>
</dbReference>
<dbReference type="SUPFAM" id="SSF47781">
    <property type="entry name" value="RuvA domain 2-like"/>
    <property type="match status" value="1"/>
</dbReference>
<dbReference type="GO" id="GO:0046872">
    <property type="term" value="F:metal ion binding"/>
    <property type="evidence" value="ECO:0007669"/>
    <property type="project" value="UniProtKB-KW"/>
</dbReference>
<comment type="similarity">
    <text evidence="6">Belongs to the UPF0758 family.</text>
</comment>
<proteinExistence type="inferred from homology"/>
<dbReference type="PANTHER" id="PTHR30471:SF3">
    <property type="entry name" value="UPF0758 PROTEIN YEES-RELATED"/>
    <property type="match status" value="1"/>
</dbReference>
<keyword evidence="9" id="KW-1185">Reference proteome</keyword>
<evidence type="ECO:0000256" key="2">
    <source>
        <dbReference type="ARBA" id="ARBA00022723"/>
    </source>
</evidence>
<keyword evidence="1" id="KW-0645">Protease</keyword>
<dbReference type="Pfam" id="PF20582">
    <property type="entry name" value="UPF0758_N"/>
    <property type="match status" value="1"/>
</dbReference>
<accession>A0A379B6C9</accession>
<evidence type="ECO:0000256" key="1">
    <source>
        <dbReference type="ARBA" id="ARBA00022670"/>
    </source>
</evidence>
<dbReference type="PANTHER" id="PTHR30471">
    <property type="entry name" value="DNA REPAIR PROTEIN RADC"/>
    <property type="match status" value="1"/>
</dbReference>
<evidence type="ECO:0000313" key="8">
    <source>
        <dbReference type="EMBL" id="SUB34114.1"/>
    </source>
</evidence>
<dbReference type="InterPro" id="IPR037518">
    <property type="entry name" value="MPN"/>
</dbReference>
<keyword evidence="4" id="KW-0862">Zinc</keyword>
<dbReference type="Proteomes" id="UP000254280">
    <property type="component" value="Unassembled WGS sequence"/>
</dbReference>
<reference evidence="8 9" key="1">
    <citation type="submission" date="2018-06" db="EMBL/GenBank/DDBJ databases">
        <authorList>
            <consortium name="Pathogen Informatics"/>
            <person name="Doyle S."/>
        </authorList>
    </citation>
    <scope>NUCLEOTIDE SEQUENCE [LARGE SCALE GENOMIC DNA]</scope>
    <source>
        <strain evidence="8 9">NCTC10699</strain>
    </source>
</reference>
<evidence type="ECO:0000256" key="5">
    <source>
        <dbReference type="ARBA" id="ARBA00023049"/>
    </source>
</evidence>
<sequence>MDFCDQDRKVLILRSDEKKEVCKVKGMKNRQMGKAWNSMEQTTFLMPREKLLQFGAEALSDQELLAIFLRTGIKNCPVMQLSASVLAQFGSLRNLIAAEKGAFCAIKGLGVTQFVQLQASTEMTKRYLLQELAQAPFFTEPDKVRTYLQTELESKEREVFMVLFLDNQHRLIKKEEMFLGTINMAAVYPREIIKCALYCNAAAIILAHNHPSGFSQPSLSDRQITERIIKCAELVEIRVLDHFVIGKGSYFSFAENGWL</sequence>
<dbReference type="EMBL" id="UGSS01000002">
    <property type="protein sequence ID" value="SUB34114.1"/>
    <property type="molecule type" value="Genomic_DNA"/>
</dbReference>
<evidence type="ECO:0000256" key="6">
    <source>
        <dbReference type="RuleBase" id="RU003797"/>
    </source>
</evidence>
<protein>
    <submittedName>
        <fullName evidence="8">RuvA domain 2-like protein</fullName>
    </submittedName>
</protein>
<evidence type="ECO:0000256" key="4">
    <source>
        <dbReference type="ARBA" id="ARBA00022833"/>
    </source>
</evidence>